<dbReference type="SMART" id="SM00364">
    <property type="entry name" value="LRR_BAC"/>
    <property type="match status" value="7"/>
</dbReference>
<dbReference type="InterPro" id="IPR003591">
    <property type="entry name" value="Leu-rich_rpt_typical-subtyp"/>
</dbReference>
<dbReference type="Gene3D" id="2.60.40.10">
    <property type="entry name" value="Immunoglobulins"/>
    <property type="match status" value="1"/>
</dbReference>
<organism evidence="5 6">
    <name type="scientific">Phtheirospermum japonicum</name>
    <dbReference type="NCBI Taxonomy" id="374723"/>
    <lineage>
        <taxon>Eukaryota</taxon>
        <taxon>Viridiplantae</taxon>
        <taxon>Streptophyta</taxon>
        <taxon>Embryophyta</taxon>
        <taxon>Tracheophyta</taxon>
        <taxon>Spermatophyta</taxon>
        <taxon>Magnoliopsida</taxon>
        <taxon>eudicotyledons</taxon>
        <taxon>Gunneridae</taxon>
        <taxon>Pentapetalae</taxon>
        <taxon>asterids</taxon>
        <taxon>lamiids</taxon>
        <taxon>Lamiales</taxon>
        <taxon>Orobanchaceae</taxon>
        <taxon>Orobanchaceae incertae sedis</taxon>
        <taxon>Phtheirospermum</taxon>
    </lineage>
</organism>
<dbReference type="InterPro" id="IPR032350">
    <property type="entry name" value="Nbr1_FW"/>
</dbReference>
<proteinExistence type="predicted"/>
<dbReference type="SUPFAM" id="SSF54277">
    <property type="entry name" value="CAD &amp; PB1 domains"/>
    <property type="match status" value="1"/>
</dbReference>
<keyword evidence="6" id="KW-1185">Reference proteome</keyword>
<reference evidence="5" key="1">
    <citation type="submission" date="2020-07" db="EMBL/GenBank/DDBJ databases">
        <title>Ethylene signaling mediates host invasion by parasitic plants.</title>
        <authorList>
            <person name="Yoshida S."/>
        </authorList>
    </citation>
    <scope>NUCLEOTIDE SEQUENCE</scope>
    <source>
        <strain evidence="5">Okayama</strain>
    </source>
</reference>
<dbReference type="SMART" id="SM00666">
    <property type="entry name" value="PB1"/>
    <property type="match status" value="1"/>
</dbReference>
<dbReference type="Pfam" id="PF00564">
    <property type="entry name" value="PB1"/>
    <property type="match status" value="1"/>
</dbReference>
<dbReference type="Pfam" id="PF13855">
    <property type="entry name" value="LRR_8"/>
    <property type="match status" value="2"/>
</dbReference>
<feature type="region of interest" description="Disordered" evidence="3">
    <location>
        <begin position="633"/>
        <end position="659"/>
    </location>
</feature>
<dbReference type="GO" id="GO:0006952">
    <property type="term" value="P:defense response"/>
    <property type="evidence" value="ECO:0007669"/>
    <property type="project" value="UniProtKB-ARBA"/>
</dbReference>
<dbReference type="Proteomes" id="UP000653305">
    <property type="component" value="Unassembled WGS sequence"/>
</dbReference>
<evidence type="ECO:0000259" key="4">
    <source>
        <dbReference type="PROSITE" id="PS51745"/>
    </source>
</evidence>
<dbReference type="SMART" id="SM00369">
    <property type="entry name" value="LRR_TYP"/>
    <property type="match status" value="7"/>
</dbReference>
<dbReference type="AlphaFoldDB" id="A0A830BPD6"/>
<dbReference type="EMBL" id="BMAC01000148">
    <property type="protein sequence ID" value="GFP87559.1"/>
    <property type="molecule type" value="Genomic_DNA"/>
</dbReference>
<keyword evidence="1" id="KW-0433">Leucine-rich repeat</keyword>
<dbReference type="InterPro" id="IPR053793">
    <property type="entry name" value="PB1-like"/>
</dbReference>
<dbReference type="Gene3D" id="3.80.10.10">
    <property type="entry name" value="Ribonuclease Inhibitor"/>
    <property type="match status" value="1"/>
</dbReference>
<dbReference type="PANTHER" id="PTHR20930">
    <property type="entry name" value="OVARIAN CARCINOMA ANTIGEN CA125-RELATED"/>
    <property type="match status" value="1"/>
</dbReference>
<dbReference type="InterPro" id="IPR013783">
    <property type="entry name" value="Ig-like_fold"/>
</dbReference>
<name>A0A830BPD6_9LAMI</name>
<accession>A0A830BPD6</accession>
<dbReference type="Pfam" id="PF00560">
    <property type="entry name" value="LRR_1"/>
    <property type="match status" value="1"/>
</dbReference>
<dbReference type="Gene3D" id="1.10.8.10">
    <property type="entry name" value="DNA helicase RuvA subunit, C-terminal domain"/>
    <property type="match status" value="1"/>
</dbReference>
<dbReference type="OrthoDB" id="1668230at2759"/>
<dbReference type="Pfam" id="PF24932">
    <property type="entry name" value="UBA_NBR1_C"/>
    <property type="match status" value="1"/>
</dbReference>
<comment type="caution">
    <text evidence="5">The sequence shown here is derived from an EMBL/GenBank/DDBJ whole genome shotgun (WGS) entry which is preliminary data.</text>
</comment>
<feature type="domain" description="PB1" evidence="4">
    <location>
        <begin position="326"/>
        <end position="410"/>
    </location>
</feature>
<evidence type="ECO:0000313" key="5">
    <source>
        <dbReference type="EMBL" id="GFP87559.1"/>
    </source>
</evidence>
<dbReference type="PRINTS" id="PR00019">
    <property type="entry name" value="LEURICHRPT"/>
</dbReference>
<protein>
    <submittedName>
        <fullName evidence="5">Plant intracellular RAS-group-related lrr protein 3</fullName>
    </submittedName>
</protein>
<dbReference type="PROSITE" id="PS51450">
    <property type="entry name" value="LRR"/>
    <property type="match status" value="3"/>
</dbReference>
<evidence type="ECO:0000256" key="2">
    <source>
        <dbReference type="ARBA" id="ARBA00022737"/>
    </source>
</evidence>
<evidence type="ECO:0000256" key="1">
    <source>
        <dbReference type="ARBA" id="ARBA00022614"/>
    </source>
</evidence>
<dbReference type="GO" id="GO:0051707">
    <property type="term" value="P:response to other organism"/>
    <property type="evidence" value="ECO:0007669"/>
    <property type="project" value="UniProtKB-ARBA"/>
</dbReference>
<evidence type="ECO:0000256" key="3">
    <source>
        <dbReference type="SAM" id="MobiDB-lite"/>
    </source>
</evidence>
<dbReference type="Gene3D" id="3.10.20.90">
    <property type="entry name" value="Phosphatidylinositol 3-kinase Catalytic Subunit, Chain A, domain 1"/>
    <property type="match status" value="1"/>
</dbReference>
<dbReference type="Pfam" id="PF16158">
    <property type="entry name" value="N_BRCA1_IG"/>
    <property type="match status" value="1"/>
</dbReference>
<dbReference type="PANTHER" id="PTHR20930:SF0">
    <property type="entry name" value="PROTEIN ILRUN"/>
    <property type="match status" value="1"/>
</dbReference>
<dbReference type="InterPro" id="IPR032675">
    <property type="entry name" value="LRR_dom_sf"/>
</dbReference>
<dbReference type="PROSITE" id="PS51745">
    <property type="entry name" value="PB1"/>
    <property type="match status" value="1"/>
</dbReference>
<dbReference type="InterPro" id="IPR056893">
    <property type="entry name" value="UBA_Nbr1_C"/>
</dbReference>
<evidence type="ECO:0000313" key="6">
    <source>
        <dbReference type="Proteomes" id="UP000653305"/>
    </source>
</evidence>
<sequence length="752" mass="84587">MDKNTDKEFEEVGLSDDDDDANEEVIHALLLLDLSHNRLEAIPDSISGLHKLEELNISSNLLETLPDGIGLLVNLKILDVSGNKLKKLPDSIAGCRSLIELDASFNNLMFLPTNIGYGLVNLQKLSIRLNNLRAFPNSICEMKSLQTLDAHLNAIHGLPHAIGNLTNLEILNLSSNFNDLTEIPETVGDLINLRELDLSNNQIRALPETVYQLGMLTKLNLDQNPLVVPPIEIANKGFEVIKEYMMKRRLDMLEAEKQQENRESETGWAAWGAAVLQNVSQSVGGYLGGNAPKDSFLDREIKFSTGNVSFRYWLKEEVYHKTDKFVIQLMRVKYGEILRRITVNQEENVNLDLDTLRKKVHFLFQIGLDEDFKLSYIDEDDDEVTIYEDSDLYEAISQCLNPLRINVAMITINNETGSELSFKTNSSPDKSSQVDRLSSLMEYSLGDMLSKLSNEFVEKLSSLVLSKIIESLSKTSISSPDGVSNYGKSKCCENQTCQEKLNLSPTGVFSSRFVFDSNGPNLTNFAPKAEFSKRLTLFNDGVSAWPYKSKLVWIGGDQLTDEVSVDIEIPLDGLPVGKEVDVAVNFRAPENPGNYISSWKMSLPTGETFGQRIWVRIQVYDPLKDSTELDLNYPPPSCVDNDGEMKNTTVKKSGDENDDREQQLRLKALEEMGFKVTDLNREILRLNSNDLQKSVTCLYGISDWYQVFAELEAGYKKRMEMNADMKAALENLRKFMMDLVSGKIAGANRKQS</sequence>
<keyword evidence="2" id="KW-0677">Repeat</keyword>
<dbReference type="InterPro" id="IPR001611">
    <property type="entry name" value="Leu-rich_rpt"/>
</dbReference>
<dbReference type="CDD" id="cd14947">
    <property type="entry name" value="NBR1_like"/>
    <property type="match status" value="1"/>
</dbReference>
<dbReference type="InterPro" id="IPR000270">
    <property type="entry name" value="PB1_dom"/>
</dbReference>
<dbReference type="SUPFAM" id="SSF52058">
    <property type="entry name" value="L domain-like"/>
    <property type="match status" value="1"/>
</dbReference>
<gene>
    <name evidence="5" type="ORF">PHJA_000899600</name>
</gene>